<evidence type="ECO:0000313" key="2">
    <source>
        <dbReference type="EMBL" id="RKQ68975.1"/>
    </source>
</evidence>
<organism evidence="2 3">
    <name type="scientific">Litorimonas taeanensis</name>
    <dbReference type="NCBI Taxonomy" id="568099"/>
    <lineage>
        <taxon>Bacteria</taxon>
        <taxon>Pseudomonadati</taxon>
        <taxon>Pseudomonadota</taxon>
        <taxon>Alphaproteobacteria</taxon>
        <taxon>Maricaulales</taxon>
        <taxon>Robiginitomaculaceae</taxon>
    </lineage>
</organism>
<reference evidence="2 3" key="1">
    <citation type="submission" date="2018-10" db="EMBL/GenBank/DDBJ databases">
        <title>Genomic Encyclopedia of Type Strains, Phase IV (KMG-IV): sequencing the most valuable type-strain genomes for metagenomic binning, comparative biology and taxonomic classification.</title>
        <authorList>
            <person name="Goeker M."/>
        </authorList>
    </citation>
    <scope>NUCLEOTIDE SEQUENCE [LARGE SCALE GENOMIC DNA]</scope>
    <source>
        <strain evidence="2 3">DSM 22008</strain>
    </source>
</reference>
<comment type="caution">
    <text evidence="2">The sequence shown here is derived from an EMBL/GenBank/DDBJ whole genome shotgun (WGS) entry which is preliminary data.</text>
</comment>
<accession>A0A420WDE7</accession>
<evidence type="ECO:0000256" key="1">
    <source>
        <dbReference type="SAM" id="Phobius"/>
    </source>
</evidence>
<dbReference type="Proteomes" id="UP000282211">
    <property type="component" value="Unassembled WGS sequence"/>
</dbReference>
<proteinExistence type="predicted"/>
<dbReference type="EMBL" id="RBII01000002">
    <property type="protein sequence ID" value="RKQ68975.1"/>
    <property type="molecule type" value="Genomic_DNA"/>
</dbReference>
<protein>
    <submittedName>
        <fullName evidence="2">Uncharacterized protein</fullName>
    </submittedName>
</protein>
<dbReference type="RefSeq" id="WP_121100853.1">
    <property type="nucleotide sequence ID" value="NZ_RBII01000002.1"/>
</dbReference>
<sequence>MAEEKIVYVERRNKSGCGVTFVVVILIVIAFLIGSSVLESMTGVGGSKVSDYSDADVIETCVMGANLVNKEAGYEISEAMLGGEKKTPNIYHCPLKLLTGERIVVIVERTCQEKFASRCYRRINLD</sequence>
<evidence type="ECO:0000313" key="3">
    <source>
        <dbReference type="Proteomes" id="UP000282211"/>
    </source>
</evidence>
<name>A0A420WDE7_9PROT</name>
<keyword evidence="1" id="KW-1133">Transmembrane helix</keyword>
<dbReference type="InParanoid" id="A0A420WDE7"/>
<keyword evidence="1" id="KW-0812">Transmembrane</keyword>
<feature type="transmembrane region" description="Helical" evidence="1">
    <location>
        <begin position="18"/>
        <end position="38"/>
    </location>
</feature>
<dbReference type="AlphaFoldDB" id="A0A420WDE7"/>
<keyword evidence="1" id="KW-0472">Membrane</keyword>
<keyword evidence="3" id="KW-1185">Reference proteome</keyword>
<gene>
    <name evidence="2" type="ORF">DES40_1751</name>
</gene>